<dbReference type="GO" id="GO:0030322">
    <property type="term" value="P:stabilization of membrane potential"/>
    <property type="evidence" value="ECO:0007669"/>
    <property type="project" value="TreeGrafter"/>
</dbReference>
<keyword evidence="5 8" id="KW-0406">Ion transport</keyword>
<evidence type="ECO:0000256" key="5">
    <source>
        <dbReference type="ARBA" id="ARBA00023065"/>
    </source>
</evidence>
<evidence type="ECO:0000256" key="4">
    <source>
        <dbReference type="ARBA" id="ARBA00022989"/>
    </source>
</evidence>
<feature type="transmembrane region" description="Helical" evidence="10">
    <location>
        <begin position="191"/>
        <end position="210"/>
    </location>
</feature>
<dbReference type="PANTHER" id="PTHR11003">
    <property type="entry name" value="POTASSIUM CHANNEL, SUBFAMILY K"/>
    <property type="match status" value="1"/>
</dbReference>
<dbReference type="EMBL" id="KZ990525">
    <property type="protein sequence ID" value="RKP23988.1"/>
    <property type="molecule type" value="Genomic_DNA"/>
</dbReference>
<dbReference type="Pfam" id="PF07885">
    <property type="entry name" value="Ion_trans_2"/>
    <property type="match status" value="2"/>
</dbReference>
<evidence type="ECO:0000256" key="9">
    <source>
        <dbReference type="SAM" id="MobiDB-lite"/>
    </source>
</evidence>
<evidence type="ECO:0000256" key="7">
    <source>
        <dbReference type="ARBA" id="ARBA00023303"/>
    </source>
</evidence>
<feature type="transmembrane region" description="Helical" evidence="10">
    <location>
        <begin position="246"/>
        <end position="271"/>
    </location>
</feature>
<evidence type="ECO:0000313" key="13">
    <source>
        <dbReference type="Proteomes" id="UP000278143"/>
    </source>
</evidence>
<feature type="transmembrane region" description="Helical" evidence="10">
    <location>
        <begin position="345"/>
        <end position="361"/>
    </location>
</feature>
<dbReference type="InterPro" id="IPR003280">
    <property type="entry name" value="2pore_dom_K_chnl"/>
</dbReference>
<evidence type="ECO:0000256" key="10">
    <source>
        <dbReference type="SAM" id="Phobius"/>
    </source>
</evidence>
<gene>
    <name evidence="12" type="ORF">SYNPS1DRAFT_23917</name>
</gene>
<dbReference type="AlphaFoldDB" id="A0A4P9YVX7"/>
<evidence type="ECO:0000256" key="2">
    <source>
        <dbReference type="ARBA" id="ARBA00022448"/>
    </source>
</evidence>
<evidence type="ECO:0000256" key="6">
    <source>
        <dbReference type="ARBA" id="ARBA00023136"/>
    </source>
</evidence>
<feature type="transmembrane region" description="Helical" evidence="10">
    <location>
        <begin position="36"/>
        <end position="57"/>
    </location>
</feature>
<feature type="region of interest" description="Disordered" evidence="9">
    <location>
        <begin position="1"/>
        <end position="22"/>
    </location>
</feature>
<proteinExistence type="inferred from homology"/>
<dbReference type="InterPro" id="IPR013099">
    <property type="entry name" value="K_chnl_dom"/>
</dbReference>
<feature type="transmembrane region" description="Helical" evidence="10">
    <location>
        <begin position="112"/>
        <end position="135"/>
    </location>
</feature>
<dbReference type="GO" id="GO:0005886">
    <property type="term" value="C:plasma membrane"/>
    <property type="evidence" value="ECO:0007669"/>
    <property type="project" value="TreeGrafter"/>
</dbReference>
<name>A0A4P9YVX7_9FUNG</name>
<keyword evidence="7 8" id="KW-0407">Ion channel</keyword>
<keyword evidence="6 10" id="KW-0472">Membrane</keyword>
<dbReference type="Gene3D" id="1.10.287.70">
    <property type="match status" value="2"/>
</dbReference>
<comment type="subcellular location">
    <subcellularLocation>
        <location evidence="1">Membrane</location>
        <topology evidence="1">Multi-pass membrane protein</topology>
    </subcellularLocation>
</comment>
<dbReference type="GO" id="GO:0022841">
    <property type="term" value="F:potassium ion leak channel activity"/>
    <property type="evidence" value="ECO:0007669"/>
    <property type="project" value="TreeGrafter"/>
</dbReference>
<accession>A0A4P9YVX7</accession>
<keyword evidence="13" id="KW-1185">Reference proteome</keyword>
<evidence type="ECO:0000313" key="12">
    <source>
        <dbReference type="EMBL" id="RKP23988.1"/>
    </source>
</evidence>
<keyword evidence="2 8" id="KW-0813">Transport</keyword>
<reference evidence="13" key="1">
    <citation type="journal article" date="2018" name="Nat. Microbiol.">
        <title>Leveraging single-cell genomics to expand the fungal tree of life.</title>
        <authorList>
            <person name="Ahrendt S.R."/>
            <person name="Quandt C.A."/>
            <person name="Ciobanu D."/>
            <person name="Clum A."/>
            <person name="Salamov A."/>
            <person name="Andreopoulos B."/>
            <person name="Cheng J.F."/>
            <person name="Woyke T."/>
            <person name="Pelin A."/>
            <person name="Henrissat B."/>
            <person name="Reynolds N.K."/>
            <person name="Benny G.L."/>
            <person name="Smith M.E."/>
            <person name="James T.Y."/>
            <person name="Grigoriev I.V."/>
        </authorList>
    </citation>
    <scope>NUCLEOTIDE SEQUENCE [LARGE SCALE GENOMIC DNA]</scope>
    <source>
        <strain evidence="13">Benny S71-1</strain>
    </source>
</reference>
<comment type="similarity">
    <text evidence="8">Belongs to the two pore domain potassium channel (TC 1.A.1.8) family.</text>
</comment>
<protein>
    <recommendedName>
        <fullName evidence="11">Potassium channel domain-containing protein</fullName>
    </recommendedName>
</protein>
<dbReference type="Proteomes" id="UP000278143">
    <property type="component" value="Unassembled WGS sequence"/>
</dbReference>
<feature type="domain" description="Potassium channel" evidence="11">
    <location>
        <begin position="198"/>
        <end position="270"/>
    </location>
</feature>
<evidence type="ECO:0000256" key="8">
    <source>
        <dbReference type="RuleBase" id="RU003857"/>
    </source>
</evidence>
<evidence type="ECO:0000259" key="11">
    <source>
        <dbReference type="Pfam" id="PF07885"/>
    </source>
</evidence>
<dbReference type="PANTHER" id="PTHR11003:SF291">
    <property type="entry name" value="IP11374P"/>
    <property type="match status" value="1"/>
</dbReference>
<keyword evidence="4 10" id="KW-1133">Transmembrane helix</keyword>
<evidence type="ECO:0000256" key="1">
    <source>
        <dbReference type="ARBA" id="ARBA00004141"/>
    </source>
</evidence>
<feature type="transmembrane region" description="Helical" evidence="10">
    <location>
        <begin position="77"/>
        <end position="100"/>
    </location>
</feature>
<feature type="domain" description="Potassium channel" evidence="11">
    <location>
        <begin position="353"/>
        <end position="411"/>
    </location>
</feature>
<evidence type="ECO:0000256" key="3">
    <source>
        <dbReference type="ARBA" id="ARBA00022692"/>
    </source>
</evidence>
<feature type="transmembrane region" description="Helical" evidence="10">
    <location>
        <begin position="150"/>
        <end position="170"/>
    </location>
</feature>
<keyword evidence="3 8" id="KW-0812">Transmembrane</keyword>
<organism evidence="12 13">
    <name type="scientific">Syncephalis pseudoplumigaleata</name>
    <dbReference type="NCBI Taxonomy" id="1712513"/>
    <lineage>
        <taxon>Eukaryota</taxon>
        <taxon>Fungi</taxon>
        <taxon>Fungi incertae sedis</taxon>
        <taxon>Zoopagomycota</taxon>
        <taxon>Zoopagomycotina</taxon>
        <taxon>Zoopagomycetes</taxon>
        <taxon>Zoopagales</taxon>
        <taxon>Piptocephalidaceae</taxon>
        <taxon>Syncephalis</taxon>
    </lineage>
</organism>
<dbReference type="SUPFAM" id="SSF81324">
    <property type="entry name" value="Voltage-gated potassium channels"/>
    <property type="match status" value="2"/>
</dbReference>
<dbReference type="PRINTS" id="PR01333">
    <property type="entry name" value="2POREKCHANEL"/>
</dbReference>
<feature type="transmembrane region" description="Helical" evidence="10">
    <location>
        <begin position="397"/>
        <end position="416"/>
    </location>
</feature>
<dbReference type="OrthoDB" id="297496at2759"/>
<sequence>MHAVTSQLPRSPPLASPRSSRSRPVAHLTEYQTRRLYILFTGVVMPLTVFMAVPPVVDRWEQTTSLDAETTATIAKPTVVTVLMSLGLLAAVVSNAALYARLLLYHVHVMTAITVAASGLRVLIITVAIVVYHAIMPGASHGRQLSYTSEWYMCITDVVLSSIVFAVLLYDIFYARKYKLKGNGLSHQERFFINTIVVTTLWWSLGSIAFMYLEKWSFLSSLFFTLVTMSTVGFGNMAPTTMGSKLACVVLAVVGVSLLGMLVNSFATMILDNIRQQTMNRLAELRRRRQMRRQQTALDELDPAQSGSGTRLDATQTVGTDIYESVAEAKQEKHDIHGDEIMRKFYFSMASLLVCITLIFAHTENWSYVDSFYFSSITILTIGYGDFVPTSSAGEVIFILYCIAGLACMTHTGLVISQMRGEYVARHIQRAERILRRNGAPNGRDNLRTTTTESASTCNIVANMSRQDTLPCTSVESGAKASSSPTPTTMDREQAMNEILQAAREMRRTLKSMARASVNVPSAVSEPLLATGERGNSYNVSTQGSQSADLLRSCSSGAVPHVQKKEQPQPDEQDATMRLLESIDHRQPTPLGRLVVWHHCHEHMERIILATERLLEIEHM</sequence>
<dbReference type="GO" id="GO:0015271">
    <property type="term" value="F:outward rectifier potassium channel activity"/>
    <property type="evidence" value="ECO:0007669"/>
    <property type="project" value="TreeGrafter"/>
</dbReference>